<dbReference type="NCBIfam" id="TIGR02116">
    <property type="entry name" value="toxin_Txe_YoeB"/>
    <property type="match status" value="1"/>
</dbReference>
<dbReference type="InterPro" id="IPR035093">
    <property type="entry name" value="RelE/ParE_toxin_dom_sf"/>
</dbReference>
<dbReference type="Pfam" id="PF06769">
    <property type="entry name" value="YoeB_toxin"/>
    <property type="match status" value="1"/>
</dbReference>
<dbReference type="AlphaFoldDB" id="A0A3T0EBS0"/>
<evidence type="ECO:0000256" key="6">
    <source>
        <dbReference type="ARBA" id="ARBA00030388"/>
    </source>
</evidence>
<protein>
    <recommendedName>
        <fullName evidence="6">Putative mRNA interferase YoeB</fullName>
    </recommendedName>
</protein>
<dbReference type="PANTHER" id="PTHR38039">
    <property type="entry name" value="TOXIN YOEB"/>
    <property type="match status" value="1"/>
</dbReference>
<dbReference type="OrthoDB" id="9801102at2"/>
<dbReference type="Proteomes" id="UP000286954">
    <property type="component" value="Chromosome"/>
</dbReference>
<name>A0A3T0EBS0_9PROT</name>
<evidence type="ECO:0000256" key="5">
    <source>
        <dbReference type="ARBA" id="ARBA00022801"/>
    </source>
</evidence>
<comment type="similarity">
    <text evidence="1">Belongs to the YoeB family.</text>
</comment>
<sequence>MNVELTPQALEDIGWLTAQQPKLLKRCLKLIEDIRRAPFDGLGKPEPLKGSLSGWWSRRIDGEHRLVYRVTGTGDDARIQIVQCRYHY</sequence>
<dbReference type="Gene3D" id="3.30.2310.20">
    <property type="entry name" value="RelE-like"/>
    <property type="match status" value="1"/>
</dbReference>
<dbReference type="SUPFAM" id="SSF143011">
    <property type="entry name" value="RelE-like"/>
    <property type="match status" value="1"/>
</dbReference>
<keyword evidence="4" id="KW-0255">Endonuclease</keyword>
<evidence type="ECO:0000256" key="3">
    <source>
        <dbReference type="ARBA" id="ARBA00022722"/>
    </source>
</evidence>
<organism evidence="7 8">
    <name type="scientific">Glycocaulis alkaliphilus</name>
    <dbReference type="NCBI Taxonomy" id="1434191"/>
    <lineage>
        <taxon>Bacteria</taxon>
        <taxon>Pseudomonadati</taxon>
        <taxon>Pseudomonadota</taxon>
        <taxon>Alphaproteobacteria</taxon>
        <taxon>Maricaulales</taxon>
        <taxon>Maricaulaceae</taxon>
        <taxon>Glycocaulis</taxon>
    </lineage>
</organism>
<gene>
    <name evidence="7" type="ORF">X907_2136</name>
</gene>
<evidence type="ECO:0000313" key="7">
    <source>
        <dbReference type="EMBL" id="AZU04657.1"/>
    </source>
</evidence>
<keyword evidence="5" id="KW-0378">Hydrolase</keyword>
<dbReference type="PANTHER" id="PTHR38039:SF1">
    <property type="entry name" value="TOXIN YOEB"/>
    <property type="match status" value="1"/>
</dbReference>
<accession>A0A3T0EBS0</accession>
<dbReference type="RefSeq" id="WP_127567774.1">
    <property type="nucleotide sequence ID" value="NZ_BMFB01000001.1"/>
</dbReference>
<keyword evidence="3" id="KW-0540">Nuclease</keyword>
<evidence type="ECO:0000256" key="2">
    <source>
        <dbReference type="ARBA" id="ARBA00022649"/>
    </source>
</evidence>
<dbReference type="InterPro" id="IPR009614">
    <property type="entry name" value="YoeB_toxin"/>
</dbReference>
<dbReference type="KEGG" id="gak:X907_2136"/>
<dbReference type="EMBL" id="CP018911">
    <property type="protein sequence ID" value="AZU04657.1"/>
    <property type="molecule type" value="Genomic_DNA"/>
</dbReference>
<dbReference type="GO" id="GO:0016787">
    <property type="term" value="F:hydrolase activity"/>
    <property type="evidence" value="ECO:0007669"/>
    <property type="project" value="UniProtKB-KW"/>
</dbReference>
<evidence type="ECO:0000256" key="1">
    <source>
        <dbReference type="ARBA" id="ARBA00008172"/>
    </source>
</evidence>
<evidence type="ECO:0000256" key="4">
    <source>
        <dbReference type="ARBA" id="ARBA00022759"/>
    </source>
</evidence>
<dbReference type="GO" id="GO:0006401">
    <property type="term" value="P:RNA catabolic process"/>
    <property type="evidence" value="ECO:0007669"/>
    <property type="project" value="InterPro"/>
</dbReference>
<reference evidence="7 8" key="1">
    <citation type="submission" date="2016-12" db="EMBL/GenBank/DDBJ databases">
        <title>The genome of dimorphic prosthecate Glycocaulis alkaliphilus 6b-8t, isolated from crude oil dictates its adaptability in petroleum environments.</title>
        <authorList>
            <person name="Wu X.-L."/>
            <person name="Geng S."/>
        </authorList>
    </citation>
    <scope>NUCLEOTIDE SEQUENCE [LARGE SCALE GENOMIC DNA]</scope>
    <source>
        <strain evidence="7 8">6B-8</strain>
    </source>
</reference>
<keyword evidence="2" id="KW-1277">Toxin-antitoxin system</keyword>
<keyword evidence="8" id="KW-1185">Reference proteome</keyword>
<evidence type="ECO:0000313" key="8">
    <source>
        <dbReference type="Proteomes" id="UP000286954"/>
    </source>
</evidence>
<proteinExistence type="inferred from homology"/>
<dbReference type="GO" id="GO:0004519">
    <property type="term" value="F:endonuclease activity"/>
    <property type="evidence" value="ECO:0007669"/>
    <property type="project" value="UniProtKB-KW"/>
</dbReference>